<evidence type="ECO:0000313" key="1">
    <source>
        <dbReference type="EMBL" id="AIG64790.1"/>
    </source>
</evidence>
<dbReference type="Proteomes" id="UP000028504">
    <property type="component" value="Plasmid phiCATYP2070I"/>
</dbReference>
<dbReference type="Proteomes" id="UP000028504">
    <property type="component" value="Chromosome"/>
</dbReference>
<organism evidence="2 3">
    <name type="scientific">Corynebacterium atypicum</name>
    <dbReference type="NCBI Taxonomy" id="191610"/>
    <lineage>
        <taxon>Bacteria</taxon>
        <taxon>Bacillati</taxon>
        <taxon>Actinomycetota</taxon>
        <taxon>Actinomycetes</taxon>
        <taxon>Mycobacteriales</taxon>
        <taxon>Corynebacteriaceae</taxon>
        <taxon>Corynebacterium</taxon>
    </lineage>
</organism>
<dbReference type="EMBL" id="CP008944">
    <property type="protein sequence ID" value="AIG64790.1"/>
    <property type="molecule type" value="Genomic_DNA"/>
</dbReference>
<keyword evidence="2" id="KW-0614">Plasmid</keyword>
<keyword evidence="3" id="KW-1185">Reference proteome</keyword>
<sequence>MNVTDANKHIAALNRIAEGVTMLAAAIEETAWEGFEDHAGMPGARPIAAAQLAQPALEEAAAEYRTTHQQAPEPAPEPVSLVQVRGVLAGLSSQGMTEQVRELIVATGADKLSAVDPAKYSWLLAKAQGLADGSE</sequence>
<gene>
    <name evidence="1" type="ORF">CATYP_09755</name>
    <name evidence="2" type="ORF">CATYP_10685</name>
</gene>
<evidence type="ECO:0000313" key="3">
    <source>
        <dbReference type="Proteomes" id="UP000028504"/>
    </source>
</evidence>
<reference evidence="2 3" key="1">
    <citation type="submission" date="2014-07" db="EMBL/GenBank/DDBJ databases">
        <title>Complete genome sequence of Corynebacterium atypicum DSM 44849: identifiction of the mycolic acid biosynthesis genes.</title>
        <authorList>
            <person name="Tippelt A."/>
            <person name="Mollmann S."/>
            <person name="Albersmeier A."/>
            <person name="Jaenicke S."/>
            <person name="Ruckert C."/>
            <person name="Tauch A."/>
        </authorList>
    </citation>
    <scope>NUCLEOTIDE SEQUENCE [LARGE SCALE GENOMIC DNA]</scope>
    <source>
        <strain evidence="2 3">R2070</strain>
        <plasmid evidence="2 3">phiCATYP2070I</plasmid>
    </source>
</reference>
<protein>
    <submittedName>
        <fullName evidence="2">Uncharacterized protein</fullName>
    </submittedName>
</protein>
<dbReference type="EMBL" id="CP008945">
    <property type="protein sequence ID" value="AIG64932.1"/>
    <property type="molecule type" value="Genomic_DNA"/>
</dbReference>
<proteinExistence type="predicted"/>
<evidence type="ECO:0000313" key="2">
    <source>
        <dbReference type="EMBL" id="AIG64932.1"/>
    </source>
</evidence>
<name>A0ABM5QPT4_9CORY</name>
<dbReference type="RefSeq" id="WP_038606972.1">
    <property type="nucleotide sequence ID" value="NZ_CP008944.1"/>
</dbReference>
<geneLocation type="plasmid" evidence="2 3">
    <name>phiCATYP2070I</name>
</geneLocation>
<accession>A0ABM5QPT4</accession>